<organism evidence="1 2">
    <name type="scientific">Rhizobium aquaticum</name>
    <dbReference type="NCBI Taxonomy" id="1549636"/>
    <lineage>
        <taxon>Bacteria</taxon>
        <taxon>Pseudomonadati</taxon>
        <taxon>Pseudomonadota</taxon>
        <taxon>Alphaproteobacteria</taxon>
        <taxon>Hyphomicrobiales</taxon>
        <taxon>Rhizobiaceae</taxon>
        <taxon>Rhizobium/Agrobacterium group</taxon>
        <taxon>Rhizobium</taxon>
    </lineage>
</organism>
<comment type="caution">
    <text evidence="1">The sequence shown here is derived from an EMBL/GenBank/DDBJ whole genome shotgun (WGS) entry which is preliminary data.</text>
</comment>
<evidence type="ECO:0000313" key="2">
    <source>
        <dbReference type="Proteomes" id="UP001549047"/>
    </source>
</evidence>
<protein>
    <submittedName>
        <fullName evidence="1">Uncharacterized protein</fullName>
    </submittedName>
</protein>
<keyword evidence="2" id="KW-1185">Reference proteome</keyword>
<evidence type="ECO:0000313" key="1">
    <source>
        <dbReference type="EMBL" id="MET3612565.1"/>
    </source>
</evidence>
<sequence length="73" mass="7876">MQDIIQGRSAAQRAFVDSHPDTRQAFESMISSLYAQGSSHANEAARLAATVHDMRAAAKAYMENNGAPQISPK</sequence>
<dbReference type="EMBL" id="JBEPMB010000001">
    <property type="protein sequence ID" value="MET3612565.1"/>
    <property type="molecule type" value="Genomic_DNA"/>
</dbReference>
<proteinExistence type="predicted"/>
<name>A0ABV2IVQ1_9HYPH</name>
<gene>
    <name evidence="1" type="ORF">ABID16_000870</name>
</gene>
<dbReference type="Proteomes" id="UP001549047">
    <property type="component" value="Unassembled WGS sequence"/>
</dbReference>
<reference evidence="1 2" key="1">
    <citation type="submission" date="2024-06" db="EMBL/GenBank/DDBJ databases">
        <title>Genomic Encyclopedia of Type Strains, Phase IV (KMG-IV): sequencing the most valuable type-strain genomes for metagenomic binning, comparative biology and taxonomic classification.</title>
        <authorList>
            <person name="Goeker M."/>
        </authorList>
    </citation>
    <scope>NUCLEOTIDE SEQUENCE [LARGE SCALE GENOMIC DNA]</scope>
    <source>
        <strain evidence="1 2">DSM 29780</strain>
    </source>
</reference>
<dbReference type="RefSeq" id="WP_354555129.1">
    <property type="nucleotide sequence ID" value="NZ_JBEPMB010000001.1"/>
</dbReference>
<accession>A0ABV2IVQ1</accession>